<dbReference type="Gene3D" id="3.10.450.50">
    <property type="match status" value="1"/>
</dbReference>
<reference evidence="3" key="1">
    <citation type="journal article" date="2019" name="Int. J. Syst. Evol. Microbiol.">
        <title>The Global Catalogue of Microorganisms (GCM) 10K type strain sequencing project: providing services to taxonomists for standard genome sequencing and annotation.</title>
        <authorList>
            <consortium name="The Broad Institute Genomics Platform"/>
            <consortium name="The Broad Institute Genome Sequencing Center for Infectious Disease"/>
            <person name="Wu L."/>
            <person name="Ma J."/>
        </authorList>
    </citation>
    <scope>NUCLEOTIDE SEQUENCE [LARGE SCALE GENOMIC DNA]</scope>
    <source>
        <strain evidence="3">DT72</strain>
    </source>
</reference>
<evidence type="ECO:0000259" key="1">
    <source>
        <dbReference type="Pfam" id="PF12680"/>
    </source>
</evidence>
<sequence length="130" mass="14080">MSSQSTDLRTDAIRDTVTRYLDAIANGTSADIVALYADDATLEDPVGTEPKVGRDQIAAFYAALDNVRNTTELLTVRVAGNVAAFHFRVVTETGDRTVTIEPIDVMTFDDQARITSMRAIWSPADVAVGQ</sequence>
<dbReference type="SUPFAM" id="SSF54427">
    <property type="entry name" value="NTF2-like"/>
    <property type="match status" value="1"/>
</dbReference>
<comment type="caution">
    <text evidence="2">The sequence shown here is derived from an EMBL/GenBank/DDBJ whole genome shotgun (WGS) entry which is preliminary data.</text>
</comment>
<dbReference type="InterPro" id="IPR037401">
    <property type="entry name" value="SnoaL-like"/>
</dbReference>
<gene>
    <name evidence="2" type="ORF">ACFSJG_09260</name>
</gene>
<dbReference type="InterPro" id="IPR032710">
    <property type="entry name" value="NTF2-like_dom_sf"/>
</dbReference>
<proteinExistence type="predicted"/>
<protein>
    <submittedName>
        <fullName evidence="2">Nuclear transport factor 2 family protein</fullName>
    </submittedName>
</protein>
<name>A0ABW4P325_9NOCA</name>
<keyword evidence="3" id="KW-1185">Reference proteome</keyword>
<dbReference type="Pfam" id="PF12680">
    <property type="entry name" value="SnoaL_2"/>
    <property type="match status" value="1"/>
</dbReference>
<dbReference type="Proteomes" id="UP001597286">
    <property type="component" value="Unassembled WGS sequence"/>
</dbReference>
<accession>A0ABW4P325</accession>
<evidence type="ECO:0000313" key="3">
    <source>
        <dbReference type="Proteomes" id="UP001597286"/>
    </source>
</evidence>
<organism evidence="2 3">
    <name type="scientific">Rhodococcus gannanensis</name>
    <dbReference type="NCBI Taxonomy" id="1960308"/>
    <lineage>
        <taxon>Bacteria</taxon>
        <taxon>Bacillati</taxon>
        <taxon>Actinomycetota</taxon>
        <taxon>Actinomycetes</taxon>
        <taxon>Mycobacteriales</taxon>
        <taxon>Nocardiaceae</taxon>
        <taxon>Rhodococcus</taxon>
    </lineage>
</organism>
<feature type="domain" description="SnoaL-like" evidence="1">
    <location>
        <begin position="17"/>
        <end position="116"/>
    </location>
</feature>
<dbReference type="RefSeq" id="WP_378484903.1">
    <property type="nucleotide sequence ID" value="NZ_JBHUFB010000009.1"/>
</dbReference>
<evidence type="ECO:0000313" key="2">
    <source>
        <dbReference type="EMBL" id="MFD1812398.1"/>
    </source>
</evidence>
<dbReference type="EMBL" id="JBHUFB010000009">
    <property type="protein sequence ID" value="MFD1812398.1"/>
    <property type="molecule type" value="Genomic_DNA"/>
</dbReference>